<protein>
    <recommendedName>
        <fullName evidence="7">MTOR-associated protein MEAK7</fullName>
    </recommendedName>
    <alternativeName>
        <fullName evidence="9">TBC/LysM-associated domain-containing protein 1</fullName>
    </alternativeName>
    <alternativeName>
        <fullName evidence="8">TLD domain-containing protein 1</fullName>
    </alternativeName>
</protein>
<dbReference type="GO" id="GO:0016020">
    <property type="term" value="C:membrane"/>
    <property type="evidence" value="ECO:0007669"/>
    <property type="project" value="UniProtKB-SubCell"/>
</dbReference>
<keyword evidence="13" id="KW-1185">Reference proteome</keyword>
<dbReference type="GO" id="GO:0005634">
    <property type="term" value="C:nucleus"/>
    <property type="evidence" value="ECO:0007669"/>
    <property type="project" value="TreeGrafter"/>
</dbReference>
<keyword evidence="4" id="KW-0963">Cytoplasm</keyword>
<accession>A0A3P9A1S3</accession>
<evidence type="ECO:0000256" key="7">
    <source>
        <dbReference type="ARBA" id="ARBA00039594"/>
    </source>
</evidence>
<dbReference type="Bgee" id="ENSELUG00000013361">
    <property type="expression patterns" value="Expressed in ovary and 15 other cell types or tissues"/>
</dbReference>
<keyword evidence="6" id="KW-0458">Lysosome</keyword>
<dbReference type="Ensembl" id="ENSELUT00000021668.3">
    <property type="protein sequence ID" value="ENSELUP00000034689.2"/>
    <property type="gene ID" value="ENSELUG00000013361.3"/>
</dbReference>
<evidence type="ECO:0000256" key="8">
    <source>
        <dbReference type="ARBA" id="ARBA00041780"/>
    </source>
</evidence>
<evidence type="ECO:0000259" key="11">
    <source>
        <dbReference type="PROSITE" id="PS51886"/>
    </source>
</evidence>
<evidence type="ECO:0000256" key="4">
    <source>
        <dbReference type="ARBA" id="ARBA00022490"/>
    </source>
</evidence>
<evidence type="ECO:0000256" key="6">
    <source>
        <dbReference type="ARBA" id="ARBA00023228"/>
    </source>
</evidence>
<dbReference type="GO" id="GO:0006979">
    <property type="term" value="P:response to oxidative stress"/>
    <property type="evidence" value="ECO:0007669"/>
    <property type="project" value="TreeGrafter"/>
</dbReference>
<dbReference type="InterPro" id="IPR006571">
    <property type="entry name" value="TLDc_dom"/>
</dbReference>
<evidence type="ECO:0000256" key="10">
    <source>
        <dbReference type="SAM" id="MobiDB-lite"/>
    </source>
</evidence>
<dbReference type="PANTHER" id="PTHR23354:SF131">
    <property type="entry name" value="MTOR-ASSOCIATED PROTEIN MEAK7"/>
    <property type="match status" value="1"/>
</dbReference>
<reference evidence="12" key="2">
    <citation type="submission" date="2020-02" db="EMBL/GenBank/DDBJ databases">
        <title>Esox lucius (northern pike) genome, fEsoLuc1, primary haplotype.</title>
        <authorList>
            <person name="Myers G."/>
            <person name="Karagic N."/>
            <person name="Meyer A."/>
            <person name="Pippel M."/>
            <person name="Reichard M."/>
            <person name="Winkler S."/>
            <person name="Tracey A."/>
            <person name="Sims Y."/>
            <person name="Howe K."/>
            <person name="Rhie A."/>
            <person name="Formenti G."/>
            <person name="Durbin R."/>
            <person name="Fedrigo O."/>
            <person name="Jarvis E.D."/>
        </authorList>
    </citation>
    <scope>NUCLEOTIDE SEQUENCE [LARGE SCALE GENOMIC DNA]</scope>
</reference>
<evidence type="ECO:0000256" key="9">
    <source>
        <dbReference type="ARBA" id="ARBA00042134"/>
    </source>
</evidence>
<dbReference type="GO" id="GO:0005764">
    <property type="term" value="C:lysosome"/>
    <property type="evidence" value="ECO:0007669"/>
    <property type="project" value="UniProtKB-SubCell"/>
</dbReference>
<dbReference type="SMART" id="SM00584">
    <property type="entry name" value="TLDc"/>
    <property type="match status" value="1"/>
</dbReference>
<dbReference type="Pfam" id="PF07534">
    <property type="entry name" value="TLD"/>
    <property type="match status" value="1"/>
</dbReference>
<evidence type="ECO:0000256" key="3">
    <source>
        <dbReference type="ARBA" id="ARBA00004496"/>
    </source>
</evidence>
<feature type="region of interest" description="Disordered" evidence="10">
    <location>
        <begin position="439"/>
        <end position="487"/>
    </location>
</feature>
<evidence type="ECO:0000256" key="1">
    <source>
        <dbReference type="ARBA" id="ARBA00004370"/>
    </source>
</evidence>
<dbReference type="GeneTree" id="ENSGT00940000158087"/>
<dbReference type="AlphaFoldDB" id="A0A3P9A1S3"/>
<dbReference type="PANTHER" id="PTHR23354">
    <property type="entry name" value="NUCLEOLAR PROTEIN 7/ESTROGEN RECEPTOR COACTIVATOR-RELATED"/>
    <property type="match status" value="1"/>
</dbReference>
<reference evidence="13" key="1">
    <citation type="journal article" date="2014" name="PLoS ONE">
        <title>The genome and linkage map of the northern pike (Esox lucius): conserved synteny revealed between the salmonid sister group and the Neoteleostei.</title>
        <authorList>
            <person name="Rondeau E.B."/>
            <person name="Minkley D.R."/>
            <person name="Leong J.S."/>
            <person name="Messmer A.M."/>
            <person name="Jantzen J.R."/>
            <person name="von Schalburg K.R."/>
            <person name="Lemon C."/>
            <person name="Bird N.H."/>
            <person name="Koop B.F."/>
        </authorList>
    </citation>
    <scope>NUCLEOTIDE SEQUENCE</scope>
</reference>
<dbReference type="OrthoDB" id="289228at2759"/>
<sequence>MTGETDTWRRYLNKWIQKGTVNVLHPTLNTPSSLKRAMGNTDSVVVQKRLARFRPEERPVVEGVFDRLHGMNPVGVAGKAGKVLTLEMLKSCMGNVASDSMIKRVYTGMCSMDPGVAPPPHGAGVSREQLVVFLADVLRGTAEERAPLIMAMAAGTGVATCDQIIEFLRDLVSAVVEIIIQKGRLQGWKPQCMGDRAVGGQLLAEQMSSELKPSEQPTCDVKCLEDWLFRVPNVAMYMELLIGEGLNVGLTSRLPPTLLPPCWETPWDKLRCLLDLPLVMFLTPHLPDGYATPWRLLFSTQLHGESFTKMVGSCRGCGPTVLLIKDTKGHVFGGYASHSWEVKPQFQGDSRCLLFSVFPCLRVYTCTGYNQHYMYLNQGQQTMPNGLGMGGQHGYFGLWLDSDFGRGHSRARPRCTTYGSPQMSAEEDFTVDSLEVWGVRKPPEEEEGETRGKRSILDADPEAQAMLEMTGKTLHSQGFREPEEDEG</sequence>
<evidence type="ECO:0000256" key="5">
    <source>
        <dbReference type="ARBA" id="ARBA00023136"/>
    </source>
</evidence>
<reference evidence="12" key="3">
    <citation type="submission" date="2025-08" db="UniProtKB">
        <authorList>
            <consortium name="Ensembl"/>
        </authorList>
    </citation>
    <scope>IDENTIFICATION</scope>
</reference>
<organism evidence="12 13">
    <name type="scientific">Esox lucius</name>
    <name type="common">Northern pike</name>
    <dbReference type="NCBI Taxonomy" id="8010"/>
    <lineage>
        <taxon>Eukaryota</taxon>
        <taxon>Metazoa</taxon>
        <taxon>Chordata</taxon>
        <taxon>Craniata</taxon>
        <taxon>Vertebrata</taxon>
        <taxon>Euteleostomi</taxon>
        <taxon>Actinopterygii</taxon>
        <taxon>Neopterygii</taxon>
        <taxon>Teleostei</taxon>
        <taxon>Protacanthopterygii</taxon>
        <taxon>Esociformes</taxon>
        <taxon>Esocidae</taxon>
        <taxon>Esox</taxon>
    </lineage>
</organism>
<evidence type="ECO:0000313" key="12">
    <source>
        <dbReference type="Ensembl" id="ENSELUP00000034689.2"/>
    </source>
</evidence>
<dbReference type="GO" id="GO:0031929">
    <property type="term" value="P:TOR signaling"/>
    <property type="evidence" value="ECO:0007669"/>
    <property type="project" value="TreeGrafter"/>
</dbReference>
<keyword evidence="5" id="KW-0472">Membrane</keyword>
<evidence type="ECO:0000256" key="2">
    <source>
        <dbReference type="ARBA" id="ARBA00004371"/>
    </source>
</evidence>
<dbReference type="PROSITE" id="PS51886">
    <property type="entry name" value="TLDC"/>
    <property type="match status" value="1"/>
</dbReference>
<evidence type="ECO:0000313" key="13">
    <source>
        <dbReference type="Proteomes" id="UP000265140"/>
    </source>
</evidence>
<name>A0A3P9A1S3_ESOLU</name>
<feature type="domain" description="TLDc" evidence="11">
    <location>
        <begin position="272"/>
        <end position="440"/>
    </location>
</feature>
<comment type="subcellular location">
    <subcellularLocation>
        <location evidence="3">Cytoplasm</location>
    </subcellularLocation>
    <subcellularLocation>
        <location evidence="2">Lysosome</location>
    </subcellularLocation>
    <subcellularLocation>
        <location evidence="1">Membrane</location>
    </subcellularLocation>
</comment>
<reference evidence="12" key="4">
    <citation type="submission" date="2025-09" db="UniProtKB">
        <authorList>
            <consortium name="Ensembl"/>
        </authorList>
    </citation>
    <scope>IDENTIFICATION</scope>
</reference>
<dbReference type="Proteomes" id="UP000265140">
    <property type="component" value="Chromosome 19"/>
</dbReference>
<proteinExistence type="predicted"/>